<dbReference type="Proteomes" id="UP000256748">
    <property type="component" value="Unassembled WGS sequence"/>
</dbReference>
<organism evidence="1 2">
    <name type="scientific">Rhizobium leguminosarum bv. trifolii</name>
    <dbReference type="NCBI Taxonomy" id="386"/>
    <lineage>
        <taxon>Bacteria</taxon>
        <taxon>Pseudomonadati</taxon>
        <taxon>Pseudomonadota</taxon>
        <taxon>Alphaproteobacteria</taxon>
        <taxon>Hyphomicrobiales</taxon>
        <taxon>Rhizobiaceae</taxon>
        <taxon>Rhizobium/Agrobacterium group</taxon>
        <taxon>Rhizobium</taxon>
    </lineage>
</organism>
<reference evidence="1 2" key="1">
    <citation type="submission" date="2017-03" db="EMBL/GenBank/DDBJ databases">
        <title>Genome analysis of Rhizobial strains effectives or ineffectives for nitrogen fixation isolated from bean seeds.</title>
        <authorList>
            <person name="Peralta H."/>
            <person name="Aguilar-Vera A."/>
            <person name="Mora Y."/>
            <person name="Vargas-Lagunas C."/>
            <person name="Girard L."/>
            <person name="Mora J."/>
        </authorList>
    </citation>
    <scope>NUCLEOTIDE SEQUENCE [LARGE SCALE GENOMIC DNA]</scope>
    <source>
        <strain evidence="1 2">CCGM5</strain>
    </source>
</reference>
<evidence type="ECO:0000313" key="2">
    <source>
        <dbReference type="Proteomes" id="UP000256748"/>
    </source>
</evidence>
<proteinExistence type="predicted"/>
<protein>
    <submittedName>
        <fullName evidence="1">Uncharacterized protein</fullName>
    </submittedName>
</protein>
<dbReference type="RefSeq" id="WP_116272639.1">
    <property type="nucleotide sequence ID" value="NZ_KZ859521.1"/>
</dbReference>
<dbReference type="AlphaFoldDB" id="A0A3E1BXG2"/>
<accession>A0A3E1BXG2</accession>
<evidence type="ECO:0000313" key="1">
    <source>
        <dbReference type="EMBL" id="RFB99971.1"/>
    </source>
</evidence>
<dbReference type="EMBL" id="NAOO01000004">
    <property type="protein sequence ID" value="RFB99971.1"/>
    <property type="molecule type" value="Genomic_DNA"/>
</dbReference>
<gene>
    <name evidence="1" type="ORF">B5K10_05560</name>
</gene>
<name>A0A3E1BXG2_RHILT</name>
<comment type="caution">
    <text evidence="1">The sequence shown here is derived from an EMBL/GenBank/DDBJ whole genome shotgun (WGS) entry which is preliminary data.</text>
</comment>
<sequence>MNTRNHHISSRADADIESLLDYFDDSTSEPRQSLAQILRSLEREVVAPTGEKRCDYILRWELPRNFFQAENGKLERVRVYHGFKDKLRGHDVVGLGGDIAEHVKGPQKSAWRMIFCHAILGALLEGREDVETKAAA</sequence>